<dbReference type="InterPro" id="IPR008948">
    <property type="entry name" value="L-Aspartase-like"/>
</dbReference>
<dbReference type="InterPro" id="IPR001106">
    <property type="entry name" value="Aromatic_Lyase"/>
</dbReference>
<evidence type="ECO:0000256" key="3">
    <source>
        <dbReference type="ARBA" id="ARBA00022808"/>
    </source>
</evidence>
<protein>
    <recommendedName>
        <fullName evidence="2 6">Histidine ammonia-lyase</fullName>
        <shortName evidence="6">Histidase</shortName>
        <ecNumber evidence="2 6">4.3.1.3</ecNumber>
    </recommendedName>
</protein>
<dbReference type="EC" id="4.3.1.3" evidence="2 6"/>
<dbReference type="NCBIfam" id="NF006871">
    <property type="entry name" value="PRK09367.1"/>
    <property type="match status" value="1"/>
</dbReference>
<dbReference type="InterPro" id="IPR022313">
    <property type="entry name" value="Phe/His_NH3-lyase_AS"/>
</dbReference>
<dbReference type="PROSITE" id="PS00488">
    <property type="entry name" value="PAL_HISTIDASE"/>
    <property type="match status" value="1"/>
</dbReference>
<dbReference type="InterPro" id="IPR005921">
    <property type="entry name" value="HutH"/>
</dbReference>
<keyword evidence="4 6" id="KW-0456">Lyase</keyword>
<dbReference type="Pfam" id="PF00221">
    <property type="entry name" value="Lyase_aromatic"/>
    <property type="match status" value="1"/>
</dbReference>
<evidence type="ECO:0000256" key="6">
    <source>
        <dbReference type="HAMAP-Rule" id="MF_00229"/>
    </source>
</evidence>
<dbReference type="CDD" id="cd00332">
    <property type="entry name" value="PAL-HAL"/>
    <property type="match status" value="1"/>
</dbReference>
<name>A0ABN5GYS3_9FIRM</name>
<dbReference type="Gene3D" id="1.10.275.10">
    <property type="entry name" value="Fumarase/aspartase (N-terminal domain)"/>
    <property type="match status" value="1"/>
</dbReference>
<evidence type="ECO:0000256" key="2">
    <source>
        <dbReference type="ARBA" id="ARBA00012994"/>
    </source>
</evidence>
<dbReference type="PANTHER" id="PTHR10362">
    <property type="entry name" value="HISTIDINE AMMONIA-LYASE"/>
    <property type="match status" value="1"/>
</dbReference>
<dbReference type="Proteomes" id="UP000325292">
    <property type="component" value="Chromosome"/>
</dbReference>
<reference evidence="10 11" key="1">
    <citation type="journal article" date="2019" name="Sci. Rep.">
        <title>Sulfobacillus thermotolerans: new insights into resistance and metabolic capacities of acidophilic chemolithotrophs.</title>
        <authorList>
            <person name="Panyushkina A.E."/>
            <person name="Babenko V.V."/>
            <person name="Nikitina A.S."/>
            <person name="Selezneva O.V."/>
            <person name="Tsaplina I.A."/>
            <person name="Letarova M.A."/>
            <person name="Kostryukova E.S."/>
            <person name="Letarov A.V."/>
        </authorList>
    </citation>
    <scope>NUCLEOTIDE SEQUENCE [LARGE SCALE GENOMIC DNA]</scope>
    <source>
        <strain evidence="10 11">Kr1</strain>
    </source>
</reference>
<evidence type="ECO:0000256" key="1">
    <source>
        <dbReference type="ARBA" id="ARBA00005113"/>
    </source>
</evidence>
<organism evidence="10 11">
    <name type="scientific">Sulfobacillus thermotolerans</name>
    <dbReference type="NCBI Taxonomy" id="338644"/>
    <lineage>
        <taxon>Bacteria</taxon>
        <taxon>Bacillati</taxon>
        <taxon>Bacillota</taxon>
        <taxon>Clostridia</taxon>
        <taxon>Eubacteriales</taxon>
        <taxon>Clostridiales Family XVII. Incertae Sedis</taxon>
        <taxon>Sulfobacillus</taxon>
    </lineage>
</organism>
<sequence length="512" mass="54111">MPHVTLSGEGLTIAQTYAIAKHYDPVELDREAAMNMAASRRMVVRYLDEERTVYGVTTGFGRFSEVVIPADKRHTLQVNLLRSHSAGVGTPFSETVVRGMMALRANALAKGYSGVRPVVVEQLVNLLNKNVVPVIPSQGSVGASGDLAPLAHLALVLIGEGMATYQGQVLPGAKALERAGLTPLVLEAKEGLALINGTQAMGAMGVLAVHEATGLADWADAAAALSIDVLRGIPLAFHPAVARVRPHPGQALVQQHLRDLLHGSQLTTSPGQLRVQDAYSLRTTPQVHGAAREGLAHIADVVTAELNSATDNPLLFADEDMVISAGNFHGEPLALVLDYLGIVAAEWASISERRIERMVNPTLSGLPAFLTTHGGLHSGLMLAQYTAASLVSENKVWAHPSSVDSIPTSANQEDHVSMGTTSARKSLTIVGNLRYVLAIELLAGAQAADLIGPTLLAPATRKVYEWVRTMVPTLEDDRSPAADIEVVAAAMLSEPGQQVLNELGLGRGIIVS</sequence>
<dbReference type="SUPFAM" id="SSF48557">
    <property type="entry name" value="L-aspartase-like"/>
    <property type="match status" value="1"/>
</dbReference>
<evidence type="ECO:0000256" key="5">
    <source>
        <dbReference type="ARBA" id="ARBA00049269"/>
    </source>
</evidence>
<feature type="cross-link" description="5-imidazolinone (Ala-Gly)" evidence="6">
    <location>
        <begin position="143"/>
        <end position="145"/>
    </location>
</feature>
<keyword evidence="3 6" id="KW-0369">Histidine metabolism</keyword>
<dbReference type="NCBIfam" id="TIGR01225">
    <property type="entry name" value="hutH"/>
    <property type="match status" value="1"/>
</dbReference>
<comment type="pathway">
    <text evidence="1 6 8">Amino-acid degradation; L-histidine degradation into L-glutamate; N-formimidoyl-L-glutamate from L-histidine: step 1/3.</text>
</comment>
<accession>A0ABN5GYS3</accession>
<gene>
    <name evidence="6" type="primary">hutH</name>
    <name evidence="10" type="ORF">BXT84_01800</name>
</gene>
<evidence type="ECO:0000256" key="8">
    <source>
        <dbReference type="RuleBase" id="RU004479"/>
    </source>
</evidence>
<dbReference type="InterPro" id="IPR024083">
    <property type="entry name" value="Fumarase/histidase_N"/>
</dbReference>
<comment type="subcellular location">
    <subcellularLocation>
        <location evidence="6 9">Cytoplasm</location>
    </subcellularLocation>
</comment>
<keyword evidence="6" id="KW-0963">Cytoplasm</keyword>
<evidence type="ECO:0000256" key="9">
    <source>
        <dbReference type="RuleBase" id="RU004480"/>
    </source>
</evidence>
<evidence type="ECO:0000313" key="10">
    <source>
        <dbReference type="EMBL" id="AUW92841.1"/>
    </source>
</evidence>
<dbReference type="HAMAP" id="MF_00229">
    <property type="entry name" value="His_ammonia_lyase"/>
    <property type="match status" value="1"/>
</dbReference>
<comment type="similarity">
    <text evidence="6 7">Belongs to the PAL/histidase family.</text>
</comment>
<proteinExistence type="inferred from homology"/>
<dbReference type="Gene3D" id="1.20.200.10">
    <property type="entry name" value="Fumarase/aspartase (Central domain)"/>
    <property type="match status" value="1"/>
</dbReference>
<keyword evidence="11" id="KW-1185">Reference proteome</keyword>
<evidence type="ECO:0000313" key="11">
    <source>
        <dbReference type="Proteomes" id="UP000325292"/>
    </source>
</evidence>
<comment type="catalytic activity">
    <reaction evidence="5 6 8">
        <text>L-histidine = trans-urocanate + NH4(+)</text>
        <dbReference type="Rhea" id="RHEA:21232"/>
        <dbReference type="ChEBI" id="CHEBI:17771"/>
        <dbReference type="ChEBI" id="CHEBI:28938"/>
        <dbReference type="ChEBI" id="CHEBI:57595"/>
        <dbReference type="EC" id="4.3.1.3"/>
    </reaction>
</comment>
<comment type="PTM">
    <text evidence="6">Contains an active site 4-methylidene-imidazol-5-one (MIO), which is formed autocatalytically by cyclization and dehydration of residues Ala-Ser-Gly.</text>
</comment>
<dbReference type="EMBL" id="CP019454">
    <property type="protein sequence ID" value="AUW92841.1"/>
    <property type="molecule type" value="Genomic_DNA"/>
</dbReference>
<evidence type="ECO:0000256" key="4">
    <source>
        <dbReference type="ARBA" id="ARBA00023239"/>
    </source>
</evidence>
<evidence type="ECO:0000256" key="7">
    <source>
        <dbReference type="RuleBase" id="RU003954"/>
    </source>
</evidence>
<feature type="modified residue" description="2,3-didehydroalanine (Ser)" evidence="6">
    <location>
        <position position="144"/>
    </location>
</feature>